<evidence type="ECO:0000313" key="2">
    <source>
        <dbReference type="Proteomes" id="UP000268014"/>
    </source>
</evidence>
<evidence type="ECO:0000313" key="3">
    <source>
        <dbReference type="WBParaSite" id="HPLM_0001022701-mRNA-1"/>
    </source>
</evidence>
<organism evidence="3">
    <name type="scientific">Haemonchus placei</name>
    <name type="common">Barber's pole worm</name>
    <dbReference type="NCBI Taxonomy" id="6290"/>
    <lineage>
        <taxon>Eukaryota</taxon>
        <taxon>Metazoa</taxon>
        <taxon>Ecdysozoa</taxon>
        <taxon>Nematoda</taxon>
        <taxon>Chromadorea</taxon>
        <taxon>Rhabditida</taxon>
        <taxon>Rhabditina</taxon>
        <taxon>Rhabditomorpha</taxon>
        <taxon>Strongyloidea</taxon>
        <taxon>Trichostrongylidae</taxon>
        <taxon>Haemonchus</taxon>
    </lineage>
</organism>
<gene>
    <name evidence="1" type="ORF">HPLM_LOCUS10219</name>
</gene>
<reference evidence="3" key="1">
    <citation type="submission" date="2017-02" db="UniProtKB">
        <authorList>
            <consortium name="WormBaseParasite"/>
        </authorList>
    </citation>
    <scope>IDENTIFICATION</scope>
</reference>
<dbReference type="EMBL" id="UZAF01017241">
    <property type="protein sequence ID" value="VDO39533.1"/>
    <property type="molecule type" value="Genomic_DNA"/>
</dbReference>
<protein>
    <submittedName>
        <fullName evidence="1 3">Uncharacterized protein</fullName>
    </submittedName>
</protein>
<name>A0A0N4WH81_HAEPC</name>
<dbReference type="AlphaFoldDB" id="A0A0N4WH81"/>
<evidence type="ECO:0000313" key="1">
    <source>
        <dbReference type="EMBL" id="VDO39533.1"/>
    </source>
</evidence>
<keyword evidence="2" id="KW-1185">Reference proteome</keyword>
<dbReference type="WBParaSite" id="HPLM_0001022701-mRNA-1">
    <property type="protein sequence ID" value="HPLM_0001022701-mRNA-1"/>
    <property type="gene ID" value="HPLM_0001022701"/>
</dbReference>
<sequence>MADKDDGMGEEEVKQNDKHNWGAADLEKVIFSITSFLSNFIITEWEELKFTTVSSKHSRAQTLTSIEGMFFLCAVELSPPKSFNRSWIRNYGNGFHTALNYDHRSFVSIKRKQFGTLGGCIPCSRSV</sequence>
<dbReference type="Proteomes" id="UP000268014">
    <property type="component" value="Unassembled WGS sequence"/>
</dbReference>
<reference evidence="1 2" key="2">
    <citation type="submission" date="2018-11" db="EMBL/GenBank/DDBJ databases">
        <authorList>
            <consortium name="Pathogen Informatics"/>
        </authorList>
    </citation>
    <scope>NUCLEOTIDE SEQUENCE [LARGE SCALE GENOMIC DNA]</scope>
    <source>
        <strain evidence="1 2">MHpl1</strain>
    </source>
</reference>
<accession>A0A0N4WH81</accession>
<proteinExistence type="predicted"/>